<dbReference type="RefSeq" id="WP_062587573.1">
    <property type="nucleotide sequence ID" value="NZ_LQZQ01000001.1"/>
</dbReference>
<name>A0A150XT16_ROSEK</name>
<evidence type="ECO:0008006" key="5">
    <source>
        <dbReference type="Google" id="ProtNLM"/>
    </source>
</evidence>
<dbReference type="OrthoDB" id="9793307at2"/>
<organism evidence="3 4">
    <name type="scientific">Roseivirga ehrenbergii (strain DSM 102268 / JCM 13514 / KCTC 12282 / NCIMB 14502 / KMM 6017)</name>
    <dbReference type="NCBI Taxonomy" id="279360"/>
    <lineage>
        <taxon>Bacteria</taxon>
        <taxon>Pseudomonadati</taxon>
        <taxon>Bacteroidota</taxon>
        <taxon>Cytophagia</taxon>
        <taxon>Cytophagales</taxon>
        <taxon>Roseivirgaceae</taxon>
        <taxon>Roseivirga</taxon>
    </lineage>
</organism>
<gene>
    <name evidence="3" type="ORF">MB14_00500</name>
</gene>
<dbReference type="Gene3D" id="1.20.5.490">
    <property type="entry name" value="Single helix bin"/>
    <property type="match status" value="1"/>
</dbReference>
<sequence>MKKFILSLFALCLALSSTAQTWTTSGSNIYYNGGNVGIGITSPWAKLHLGSSGIFDTQMTTTGQDFLIFRPNSMPGNGGYFGAMTWQSEGRRRASIAATQENSDSDYVGLAFFTRGTDGPGPFYESMRLTHSGNLGIGTSNPSGKFQSYISSSRYFGHNVNGADLSVLSDNNSAPVFKVVGTGNADLVNIFDNSSEVFTILDEGNLGIGITSPTEKLEVNGTIRSKKVKVEATNWPDYVFAPNYKLRTLNELETYIKANQHLPEVPSAKEVEKNGLDLGKMDATLLQKVEELTLYLIEENKRSQTLEVRYKILENENSNLKTQISKVEKENQELRTLFIELKKEIESLKKQ</sequence>
<keyword evidence="4" id="KW-1185">Reference proteome</keyword>
<dbReference type="Proteomes" id="UP000075583">
    <property type="component" value="Unassembled WGS sequence"/>
</dbReference>
<proteinExistence type="predicted"/>
<feature type="signal peptide" evidence="2">
    <location>
        <begin position="1"/>
        <end position="21"/>
    </location>
</feature>
<evidence type="ECO:0000256" key="1">
    <source>
        <dbReference type="SAM" id="Coils"/>
    </source>
</evidence>
<keyword evidence="2" id="KW-0732">Signal</keyword>
<evidence type="ECO:0000256" key="2">
    <source>
        <dbReference type="SAM" id="SignalP"/>
    </source>
</evidence>
<feature type="chain" id="PRO_5007575213" description="BZIP transcription factor" evidence="2">
    <location>
        <begin position="22"/>
        <end position="351"/>
    </location>
</feature>
<accession>A0A150XT16</accession>
<evidence type="ECO:0000313" key="4">
    <source>
        <dbReference type="Proteomes" id="UP000075583"/>
    </source>
</evidence>
<dbReference type="EMBL" id="LQZQ01000001">
    <property type="protein sequence ID" value="KYG81908.1"/>
    <property type="molecule type" value="Genomic_DNA"/>
</dbReference>
<reference evidence="3" key="1">
    <citation type="submission" date="2016-01" db="EMBL/GenBank/DDBJ databases">
        <title>Genome sequencing of Roseivirga ehrenbergii KMM 6017.</title>
        <authorList>
            <person name="Selvaratnam C."/>
            <person name="Thevarajoo S."/>
            <person name="Goh K.M."/>
            <person name="Ee R."/>
            <person name="Chan K.-G."/>
            <person name="Chong C.S."/>
        </authorList>
    </citation>
    <scope>NUCLEOTIDE SEQUENCE [LARGE SCALE GENOMIC DNA]</scope>
    <source>
        <strain evidence="3">KMM 6017</strain>
    </source>
</reference>
<protein>
    <recommendedName>
        <fullName evidence="5">BZIP transcription factor</fullName>
    </recommendedName>
</protein>
<comment type="caution">
    <text evidence="3">The sequence shown here is derived from an EMBL/GenBank/DDBJ whole genome shotgun (WGS) entry which is preliminary data.</text>
</comment>
<keyword evidence="1" id="KW-0175">Coiled coil</keyword>
<feature type="coiled-coil region" evidence="1">
    <location>
        <begin position="296"/>
        <end position="351"/>
    </location>
</feature>
<evidence type="ECO:0000313" key="3">
    <source>
        <dbReference type="EMBL" id="KYG81908.1"/>
    </source>
</evidence>
<dbReference type="AlphaFoldDB" id="A0A150XT16"/>
<dbReference type="STRING" id="279360.MB14_00500"/>